<keyword evidence="1" id="KW-1133">Transmembrane helix</keyword>
<dbReference type="EMBL" id="CP086239">
    <property type="protein sequence ID" value="WAG60565.1"/>
    <property type="molecule type" value="Genomic_DNA"/>
</dbReference>
<protein>
    <submittedName>
        <fullName evidence="3">DUF4367 domain-containing protein</fullName>
    </submittedName>
</protein>
<evidence type="ECO:0000259" key="2">
    <source>
        <dbReference type="Pfam" id="PF14285"/>
    </source>
</evidence>
<dbReference type="Pfam" id="PF14285">
    <property type="entry name" value="DUF4367"/>
    <property type="match status" value="1"/>
</dbReference>
<dbReference type="InterPro" id="IPR025377">
    <property type="entry name" value="DUF4367"/>
</dbReference>
<evidence type="ECO:0000313" key="4">
    <source>
        <dbReference type="Proteomes" id="UP001164733"/>
    </source>
</evidence>
<gene>
    <name evidence="3" type="ORF">LL038_24090</name>
</gene>
<proteinExistence type="predicted"/>
<reference evidence="3" key="1">
    <citation type="submission" date="2021-11" db="EMBL/GenBank/DDBJ databases">
        <title>Clostridia strains as spoilage organisms.</title>
        <authorList>
            <person name="Wambui J."/>
            <person name="Stevens M.J.A."/>
            <person name="Stephan R."/>
        </authorList>
    </citation>
    <scope>NUCLEOTIDE SEQUENCE</scope>
    <source>
        <strain evidence="3">CF009</strain>
    </source>
</reference>
<keyword evidence="1" id="KW-0812">Transmembrane</keyword>
<evidence type="ECO:0000313" key="3">
    <source>
        <dbReference type="EMBL" id="WAG60565.1"/>
    </source>
</evidence>
<feature type="domain" description="DUF4367" evidence="2">
    <location>
        <begin position="213"/>
        <end position="324"/>
    </location>
</feature>
<accession>A0AA47I771</accession>
<feature type="transmembrane region" description="Helical" evidence="1">
    <location>
        <begin position="82"/>
        <end position="101"/>
    </location>
</feature>
<organism evidence="3 4">
    <name type="scientific">Clostridium estertheticum</name>
    <dbReference type="NCBI Taxonomy" id="238834"/>
    <lineage>
        <taxon>Bacteria</taxon>
        <taxon>Bacillati</taxon>
        <taxon>Bacillota</taxon>
        <taxon>Clostridia</taxon>
        <taxon>Eubacteriales</taxon>
        <taxon>Clostridiaceae</taxon>
        <taxon>Clostridium</taxon>
    </lineage>
</organism>
<name>A0AA47I771_9CLOT</name>
<dbReference type="AlphaFoldDB" id="A0AA47I771"/>
<dbReference type="Proteomes" id="UP001164733">
    <property type="component" value="Chromosome"/>
</dbReference>
<evidence type="ECO:0000256" key="1">
    <source>
        <dbReference type="SAM" id="Phobius"/>
    </source>
</evidence>
<sequence>MSNKRIEDKFSREMDAYFNGIEDKNKIESSEYNELLEFSKNMSKEDFSKNSNKKGVMNKTLKSISENKGENIMKKSNKFKKAAIAVAAICIVSVSIMQTSFAQDIAEKVIKTISLGHISVIQTEPSKIKEMRLTDKYKGKVFDKQGKQVQVVTQDNHNELFTAKGEKIAHMQAGKIITVAEQEKMDKEREKGVVEVKDSSKLNDYTCFNVKLPTFLPEGYKFDRAEFYKEKNEKKVENSKYIGLYFTNEKTGKSIYMQQRFPDETTKSIASTDGTIEKTKINGVNAVISDDRNIDWETKDAIYFLSAGKGGIIKSELIKVAESIK</sequence>
<keyword evidence="1" id="KW-0472">Membrane</keyword>
<dbReference type="RefSeq" id="WP_216122903.1">
    <property type="nucleotide sequence ID" value="NZ_CP086239.1"/>
</dbReference>